<evidence type="ECO:0000256" key="3">
    <source>
        <dbReference type="ARBA" id="ARBA00022989"/>
    </source>
</evidence>
<feature type="transmembrane region" description="Helical" evidence="5">
    <location>
        <begin position="75"/>
        <end position="97"/>
    </location>
</feature>
<evidence type="ECO:0000256" key="4">
    <source>
        <dbReference type="ARBA" id="ARBA00023136"/>
    </source>
</evidence>
<dbReference type="AlphaFoldDB" id="A0AAX2DR33"/>
<accession>A0AAX2DR33</accession>
<keyword evidence="2 5" id="KW-0812">Transmembrane</keyword>
<reference evidence="6 7" key="1">
    <citation type="submission" date="2016-10" db="EMBL/GenBank/DDBJ databases">
        <authorList>
            <person name="Varghese N."/>
            <person name="Submissions S."/>
        </authorList>
    </citation>
    <scope>NUCLEOTIDE SEQUENCE [LARGE SCALE GENOMIC DNA]</scope>
    <source>
        <strain evidence="6 7">ATCC 49954</strain>
    </source>
</reference>
<evidence type="ECO:0000256" key="1">
    <source>
        <dbReference type="ARBA" id="ARBA00004141"/>
    </source>
</evidence>
<dbReference type="Pfam" id="PF09685">
    <property type="entry name" value="MamF_MmsF"/>
    <property type="match status" value="1"/>
</dbReference>
<keyword evidence="4 5" id="KW-0472">Membrane</keyword>
<dbReference type="InterPro" id="IPR019109">
    <property type="entry name" value="MamF_MmsF"/>
</dbReference>
<proteinExistence type="predicted"/>
<feature type="transmembrane region" description="Helical" evidence="5">
    <location>
        <begin position="6"/>
        <end position="29"/>
    </location>
</feature>
<evidence type="ECO:0008006" key="8">
    <source>
        <dbReference type="Google" id="ProtNLM"/>
    </source>
</evidence>
<dbReference type="RefSeq" id="WP_003718737.1">
    <property type="nucleotide sequence ID" value="NZ_FNMX01000009.1"/>
</dbReference>
<evidence type="ECO:0000313" key="7">
    <source>
        <dbReference type="Proteomes" id="UP000183610"/>
    </source>
</evidence>
<organism evidence="6 7">
    <name type="scientific">Listeria ivanovii</name>
    <dbReference type="NCBI Taxonomy" id="1638"/>
    <lineage>
        <taxon>Bacteria</taxon>
        <taxon>Bacillati</taxon>
        <taxon>Bacillota</taxon>
        <taxon>Bacilli</taxon>
        <taxon>Bacillales</taxon>
        <taxon>Listeriaceae</taxon>
        <taxon>Listeria</taxon>
    </lineage>
</organism>
<feature type="transmembrane region" description="Helical" evidence="5">
    <location>
        <begin position="41"/>
        <end position="63"/>
    </location>
</feature>
<gene>
    <name evidence="6" type="ORF">SAMN05421782_10999</name>
</gene>
<evidence type="ECO:0000313" key="6">
    <source>
        <dbReference type="EMBL" id="SDX01184.1"/>
    </source>
</evidence>
<dbReference type="Proteomes" id="UP000183610">
    <property type="component" value="Unassembled WGS sequence"/>
</dbReference>
<evidence type="ECO:0000256" key="5">
    <source>
        <dbReference type="SAM" id="Phobius"/>
    </source>
</evidence>
<keyword evidence="3 5" id="KW-1133">Transmembrane helix</keyword>
<name>A0AAX2DR33_LISIV</name>
<sequence length="114" mass="12924">MLDKKIISALSYFSLFFGPIITPCLIWLTNRNKEIKHHAKWALLTQGTFVIGMGVAILLYNYVPFSTNSADTVHFLSLATVFFIVVLNVTILLFNLIRGVSCIVKRSEDNWARC</sequence>
<protein>
    <recommendedName>
        <fullName evidence="8">DUF4870 domain-containing protein</fullName>
    </recommendedName>
</protein>
<comment type="subcellular location">
    <subcellularLocation>
        <location evidence="1">Membrane</location>
        <topology evidence="1">Multi-pass membrane protein</topology>
    </subcellularLocation>
</comment>
<comment type="caution">
    <text evidence="6">The sequence shown here is derived from an EMBL/GenBank/DDBJ whole genome shotgun (WGS) entry which is preliminary data.</text>
</comment>
<dbReference type="EMBL" id="FNMX01000009">
    <property type="protein sequence ID" value="SDX01184.1"/>
    <property type="molecule type" value="Genomic_DNA"/>
</dbReference>
<evidence type="ECO:0000256" key="2">
    <source>
        <dbReference type="ARBA" id="ARBA00022692"/>
    </source>
</evidence>